<dbReference type="AlphaFoldDB" id="A0A4P7N5D7"/>
<reference evidence="1 2" key="1">
    <citation type="journal article" date="2019" name="Mol. Biol. Evol.">
        <title>Blast fungal genomes show frequent chromosomal changes, gene gains and losses, and effector gene turnover.</title>
        <authorList>
            <person name="Gomez Luciano L.B."/>
            <person name="Jason Tsai I."/>
            <person name="Chuma I."/>
            <person name="Tosa Y."/>
            <person name="Chen Y.H."/>
            <person name="Li J.Y."/>
            <person name="Li M.Y."/>
            <person name="Jade Lu M.Y."/>
            <person name="Nakayashiki H."/>
            <person name="Li W.H."/>
        </authorList>
    </citation>
    <scope>NUCLEOTIDE SEQUENCE [LARGE SCALE GENOMIC DNA]</scope>
    <source>
        <strain evidence="1">MZ5-1-6</strain>
    </source>
</reference>
<accession>A0A4P7N5D7</accession>
<evidence type="ECO:0000313" key="2">
    <source>
        <dbReference type="Proteomes" id="UP000294847"/>
    </source>
</evidence>
<dbReference type="Proteomes" id="UP000294847">
    <property type="component" value="Chromosome 2"/>
</dbReference>
<sequence length="221" mass="23158">MMHPIDRIWTVVLFVVLSAIDIAFNAAAGPAAVAAGAHVEGRPVTAQALGLGAQAGATKAGILAFLGFLGLANLTSVAATMLIIIMATIFGICVLVTAQVSYALIGDTPTALLKAALVAALPLQLPEGYGMYFAVNRYRKEDKFSGESMNTFHYSRTLALWITTVVWDAIAGVTFAAMAQNLGYPVCKLGTAAAAGAVYGVFSGLSKMIAYIAWGLYYRNK</sequence>
<evidence type="ECO:0000313" key="1">
    <source>
        <dbReference type="EMBL" id="QBZ56331.1"/>
    </source>
</evidence>
<protein>
    <submittedName>
        <fullName evidence="1">Uncharacterized protein</fullName>
    </submittedName>
</protein>
<dbReference type="OMA" id="GESMNTF"/>
<organism evidence="1 2">
    <name type="scientific">Pyricularia oryzae</name>
    <name type="common">Rice blast fungus</name>
    <name type="synonym">Magnaporthe oryzae</name>
    <dbReference type="NCBI Taxonomy" id="318829"/>
    <lineage>
        <taxon>Eukaryota</taxon>
        <taxon>Fungi</taxon>
        <taxon>Dikarya</taxon>
        <taxon>Ascomycota</taxon>
        <taxon>Pezizomycotina</taxon>
        <taxon>Sordariomycetes</taxon>
        <taxon>Sordariomycetidae</taxon>
        <taxon>Magnaporthales</taxon>
        <taxon>Pyriculariaceae</taxon>
        <taxon>Pyricularia</taxon>
    </lineage>
</organism>
<gene>
    <name evidence="1" type="ORF">PoMZ_01237</name>
</gene>
<proteinExistence type="predicted"/>
<name>A0A4P7N5D7_PYROR</name>
<dbReference type="EMBL" id="CP034205">
    <property type="protein sequence ID" value="QBZ56331.1"/>
    <property type="molecule type" value="Genomic_DNA"/>
</dbReference>